<evidence type="ECO:0000256" key="2">
    <source>
        <dbReference type="ARBA" id="ARBA00023231"/>
    </source>
</evidence>
<protein>
    <submittedName>
        <fullName evidence="3">Nitrogen fixation protein NifZ</fullName>
    </submittedName>
</protein>
<dbReference type="AlphaFoldDB" id="A0A2W4QJB8"/>
<sequence length="160" mass="17803">MCEEGYERYDYGDAVRVVRNVRNDGTYPGLDVGAPLVRRGSVGHVVNVGTFLQDQVIYSVHFLNEQRLVGCREEELIPADAPWAPSRFEFRDKVASRINLAVEGEIVAPIGTQGEIIKVLRNDDPAQVQYHVRFPGRTLQVPESALLPLGQEEESSVPSV</sequence>
<accession>A0A2W4QJB8</accession>
<keyword evidence="2" id="KW-0535">Nitrogen fixation</keyword>
<proteinExistence type="inferred from homology"/>
<dbReference type="GO" id="GO:0009399">
    <property type="term" value="P:nitrogen fixation"/>
    <property type="evidence" value="ECO:0007669"/>
    <property type="project" value="InterPro"/>
</dbReference>
<organism evidence="3 4">
    <name type="scientific">Candidatus Methylumidiphilus alinenensis</name>
    <dbReference type="NCBI Taxonomy" id="2202197"/>
    <lineage>
        <taxon>Bacteria</taxon>
        <taxon>Pseudomonadati</taxon>
        <taxon>Pseudomonadota</taxon>
        <taxon>Gammaproteobacteria</taxon>
        <taxon>Methylococcales</taxon>
        <taxon>Candidatus Methylumidiphilus</taxon>
    </lineage>
</organism>
<evidence type="ECO:0000313" key="3">
    <source>
        <dbReference type="EMBL" id="PZN72212.1"/>
    </source>
</evidence>
<reference evidence="3 4" key="1">
    <citation type="journal article" date="2018" name="Aquat. Microb. Ecol.">
        <title>Gammaproteobacterial methanotrophs dominate.</title>
        <authorList>
            <person name="Rissanen A.J."/>
            <person name="Saarenheimo J."/>
            <person name="Tiirola M."/>
            <person name="Peura S."/>
            <person name="Aalto S.L."/>
            <person name="Karvinen A."/>
            <person name="Nykanen H."/>
        </authorList>
    </citation>
    <scope>NUCLEOTIDE SEQUENCE [LARGE SCALE GENOMIC DNA]</scope>
    <source>
        <strain evidence="3">AMbin10</strain>
    </source>
</reference>
<evidence type="ECO:0000256" key="1">
    <source>
        <dbReference type="ARBA" id="ARBA00008027"/>
    </source>
</evidence>
<gene>
    <name evidence="3" type="ORF">DM484_24860</name>
</gene>
<dbReference type="InterPro" id="IPR007415">
    <property type="entry name" value="Nitrogenase_MoFe_mat_NifZ"/>
</dbReference>
<dbReference type="EMBL" id="QJPH01000495">
    <property type="protein sequence ID" value="PZN72212.1"/>
    <property type="molecule type" value="Genomic_DNA"/>
</dbReference>
<dbReference type="Proteomes" id="UP000249396">
    <property type="component" value="Unassembled WGS sequence"/>
</dbReference>
<dbReference type="Pfam" id="PF04319">
    <property type="entry name" value="NifZ"/>
    <property type="match status" value="1"/>
</dbReference>
<evidence type="ECO:0000313" key="4">
    <source>
        <dbReference type="Proteomes" id="UP000249396"/>
    </source>
</evidence>
<comment type="similarity">
    <text evidence="1">Belongs to the NifZ family.</text>
</comment>
<comment type="caution">
    <text evidence="3">The sequence shown here is derived from an EMBL/GenBank/DDBJ whole genome shotgun (WGS) entry which is preliminary data.</text>
</comment>
<name>A0A2W4QJB8_9GAMM</name>